<dbReference type="Proteomes" id="UP001295794">
    <property type="component" value="Unassembled WGS sequence"/>
</dbReference>
<dbReference type="EMBL" id="CAVNYO010000446">
    <property type="protein sequence ID" value="CAK5282049.1"/>
    <property type="molecule type" value="Genomic_DNA"/>
</dbReference>
<comment type="caution">
    <text evidence="2">The sequence shown here is derived from an EMBL/GenBank/DDBJ whole genome shotgun (WGS) entry which is preliminary data.</text>
</comment>
<name>A0AAD2HVV1_9AGAR</name>
<proteinExistence type="predicted"/>
<sequence>MRPVYLIIKRLSRLNPPCQIRVRHPGDANRHSREPPTPHPLDRLRRRDPAIGDHRRVLQKWRVGLQYVVRGPALRGVEEVEIAHDADVRQSELVDLLEQVAERRNRVVQRKAHIVVPAAWVDLEPHIWAPHSTHGFHDLEREPGPILRAATPLVLA</sequence>
<evidence type="ECO:0000313" key="2">
    <source>
        <dbReference type="EMBL" id="CAK5282049.1"/>
    </source>
</evidence>
<gene>
    <name evidence="2" type="ORF">MYCIT1_LOCUS33490</name>
</gene>
<dbReference type="AlphaFoldDB" id="A0AAD2HVV1"/>
<protein>
    <submittedName>
        <fullName evidence="2">Uncharacterized protein</fullName>
    </submittedName>
</protein>
<evidence type="ECO:0000313" key="3">
    <source>
        <dbReference type="Proteomes" id="UP001295794"/>
    </source>
</evidence>
<evidence type="ECO:0000256" key="1">
    <source>
        <dbReference type="SAM" id="MobiDB-lite"/>
    </source>
</evidence>
<keyword evidence="3" id="KW-1185">Reference proteome</keyword>
<reference evidence="2" key="1">
    <citation type="submission" date="2023-11" db="EMBL/GenBank/DDBJ databases">
        <authorList>
            <person name="De Vega J J."/>
            <person name="De Vega J J."/>
        </authorList>
    </citation>
    <scope>NUCLEOTIDE SEQUENCE</scope>
</reference>
<organism evidence="2 3">
    <name type="scientific">Mycena citricolor</name>
    <dbReference type="NCBI Taxonomy" id="2018698"/>
    <lineage>
        <taxon>Eukaryota</taxon>
        <taxon>Fungi</taxon>
        <taxon>Dikarya</taxon>
        <taxon>Basidiomycota</taxon>
        <taxon>Agaricomycotina</taxon>
        <taxon>Agaricomycetes</taxon>
        <taxon>Agaricomycetidae</taxon>
        <taxon>Agaricales</taxon>
        <taxon>Marasmiineae</taxon>
        <taxon>Mycenaceae</taxon>
        <taxon>Mycena</taxon>
    </lineage>
</organism>
<feature type="region of interest" description="Disordered" evidence="1">
    <location>
        <begin position="18"/>
        <end position="45"/>
    </location>
</feature>
<accession>A0AAD2HVV1</accession>
<feature type="compositionally biased region" description="Basic and acidic residues" evidence="1">
    <location>
        <begin position="24"/>
        <end position="45"/>
    </location>
</feature>